<evidence type="ECO:0000313" key="2">
    <source>
        <dbReference type="EMBL" id="MFC3023875.1"/>
    </source>
</evidence>
<organism evidence="2 3">
    <name type="scientific">Vibrio zhugei</name>
    <dbReference type="NCBI Taxonomy" id="2479546"/>
    <lineage>
        <taxon>Bacteria</taxon>
        <taxon>Pseudomonadati</taxon>
        <taxon>Pseudomonadota</taxon>
        <taxon>Gammaproteobacteria</taxon>
        <taxon>Vibrionales</taxon>
        <taxon>Vibrionaceae</taxon>
        <taxon>Vibrio</taxon>
    </lineage>
</organism>
<accession>A0ABV7C755</accession>
<reference evidence="3" key="1">
    <citation type="journal article" date="2019" name="Int. J. Syst. Evol. Microbiol.">
        <title>The Global Catalogue of Microorganisms (GCM) 10K type strain sequencing project: providing services to taxonomists for standard genome sequencing and annotation.</title>
        <authorList>
            <consortium name="The Broad Institute Genomics Platform"/>
            <consortium name="The Broad Institute Genome Sequencing Center for Infectious Disease"/>
            <person name="Wu L."/>
            <person name="Ma J."/>
        </authorList>
    </citation>
    <scope>NUCLEOTIDE SEQUENCE [LARGE SCALE GENOMIC DNA]</scope>
    <source>
        <strain evidence="3">KCTC 62784</strain>
    </source>
</reference>
<comment type="caution">
    <text evidence="2">The sequence shown here is derived from an EMBL/GenBank/DDBJ whole genome shotgun (WGS) entry which is preliminary data.</text>
</comment>
<dbReference type="RefSeq" id="WP_241967716.1">
    <property type="nucleotide sequence ID" value="NZ_AP024911.1"/>
</dbReference>
<evidence type="ECO:0000256" key="1">
    <source>
        <dbReference type="SAM" id="MobiDB-lite"/>
    </source>
</evidence>
<proteinExistence type="predicted"/>
<dbReference type="Proteomes" id="UP001595384">
    <property type="component" value="Unassembled WGS sequence"/>
</dbReference>
<feature type="compositionally biased region" description="Polar residues" evidence="1">
    <location>
        <begin position="1"/>
        <end position="21"/>
    </location>
</feature>
<evidence type="ECO:0000313" key="3">
    <source>
        <dbReference type="Proteomes" id="UP001595384"/>
    </source>
</evidence>
<sequence length="283" mass="30728">MKNFAPTGSSMPINAFQTQKNVQKESTKEKYERQRKERYQELQKVDPDNMYWPPYNPLAKEGEKDIKVQYVKGITSIAVLSLEEAQEFYQSLGGKKSVGDFKTYTDLAKGGIEAYSSAKGLGGLGVKARTKNINGKDWIIIENFRRHQQTLMKGNKWGANNPKVIKIGLGLNDMKGAVRYVKFNVGIEVAFAAGVNAADYILRDDATLSEFVGNSSGDIVKGVLSLVGAAAITTALVPASAGVLATGIVFAIASFGLGAGIDYADELNGYTKDFTTAVKEIFE</sequence>
<feature type="region of interest" description="Disordered" evidence="1">
    <location>
        <begin position="1"/>
        <end position="35"/>
    </location>
</feature>
<protein>
    <recommendedName>
        <fullName evidence="4">Channel forming colicins domain-containing protein</fullName>
    </recommendedName>
</protein>
<feature type="compositionally biased region" description="Basic and acidic residues" evidence="1">
    <location>
        <begin position="22"/>
        <end position="35"/>
    </location>
</feature>
<name>A0ABV7C755_9VIBR</name>
<dbReference type="EMBL" id="JBHRSE010000056">
    <property type="protein sequence ID" value="MFC3023875.1"/>
    <property type="molecule type" value="Genomic_DNA"/>
</dbReference>
<keyword evidence="3" id="KW-1185">Reference proteome</keyword>
<gene>
    <name evidence="2" type="ORF">ACFODT_08560</name>
</gene>
<evidence type="ECO:0008006" key="4">
    <source>
        <dbReference type="Google" id="ProtNLM"/>
    </source>
</evidence>